<proteinExistence type="predicted"/>
<comment type="caution">
    <text evidence="2">The sequence shown here is derived from an EMBL/GenBank/DDBJ whole genome shotgun (WGS) entry which is preliminary data.</text>
</comment>
<dbReference type="InterPro" id="IPR022041">
    <property type="entry name" value="Methyltransf_FA"/>
</dbReference>
<evidence type="ECO:0000313" key="2">
    <source>
        <dbReference type="EMBL" id="CAG2205170.1"/>
    </source>
</evidence>
<accession>A0A8S3R7E8</accession>
<dbReference type="OrthoDB" id="6102108at2759"/>
<evidence type="ECO:0000313" key="3">
    <source>
        <dbReference type="Proteomes" id="UP000683360"/>
    </source>
</evidence>
<dbReference type="AlphaFoldDB" id="A0A8S3R7E8"/>
<sequence>MDYTIDVNKYNLELSGITSLVFELKRCGRAHVLLSSSDVRNSAKPLYEFDIGNKDYSTYIIYRSDDSLDPESRNYVNFLTPNIYDCTVYLPFWISWAEGEIKLGTGIVVGENVLGYLTNSPHFEVKAIGVLTDYGRLGNWRIYFDDKLTGYFDSCSMNNTKSDLVVVDHMTCSTLECAMSCDMSRTCIGFNFNSAITRCELLSFGSDFVTDIPHHIEAGWKFYSQCLKKKTACLGCF</sequence>
<reference evidence="2" key="1">
    <citation type="submission" date="2021-03" db="EMBL/GenBank/DDBJ databases">
        <authorList>
            <person name="Bekaert M."/>
        </authorList>
    </citation>
    <scope>NUCLEOTIDE SEQUENCE</scope>
</reference>
<name>A0A8S3R7E8_MYTED</name>
<keyword evidence="3" id="KW-1185">Reference proteome</keyword>
<dbReference type="Proteomes" id="UP000683360">
    <property type="component" value="Unassembled WGS sequence"/>
</dbReference>
<feature type="domain" description="Farnesoic acid O-methyl transferase" evidence="1">
    <location>
        <begin position="18"/>
        <end position="142"/>
    </location>
</feature>
<organism evidence="2 3">
    <name type="scientific">Mytilus edulis</name>
    <name type="common">Blue mussel</name>
    <dbReference type="NCBI Taxonomy" id="6550"/>
    <lineage>
        <taxon>Eukaryota</taxon>
        <taxon>Metazoa</taxon>
        <taxon>Spiralia</taxon>
        <taxon>Lophotrochozoa</taxon>
        <taxon>Mollusca</taxon>
        <taxon>Bivalvia</taxon>
        <taxon>Autobranchia</taxon>
        <taxon>Pteriomorphia</taxon>
        <taxon>Mytilida</taxon>
        <taxon>Mytiloidea</taxon>
        <taxon>Mytilidae</taxon>
        <taxon>Mytilinae</taxon>
        <taxon>Mytilus</taxon>
    </lineage>
</organism>
<protein>
    <recommendedName>
        <fullName evidence="1">Farnesoic acid O-methyl transferase domain-containing protein</fullName>
    </recommendedName>
</protein>
<gene>
    <name evidence="2" type="ORF">MEDL_19575</name>
</gene>
<evidence type="ECO:0000259" key="1">
    <source>
        <dbReference type="Pfam" id="PF12248"/>
    </source>
</evidence>
<dbReference type="EMBL" id="CAJPWZ010001014">
    <property type="protein sequence ID" value="CAG2205170.1"/>
    <property type="molecule type" value="Genomic_DNA"/>
</dbReference>
<dbReference type="Pfam" id="PF12248">
    <property type="entry name" value="Methyltransf_FA"/>
    <property type="match status" value="1"/>
</dbReference>